<feature type="region of interest" description="Disordered" evidence="1">
    <location>
        <begin position="253"/>
        <end position="290"/>
    </location>
</feature>
<dbReference type="AlphaFoldDB" id="A0AAN6N668"/>
<dbReference type="InterPro" id="IPR011990">
    <property type="entry name" value="TPR-like_helical_dom_sf"/>
</dbReference>
<dbReference type="EMBL" id="MU853828">
    <property type="protein sequence ID" value="KAK3938498.1"/>
    <property type="molecule type" value="Genomic_DNA"/>
</dbReference>
<proteinExistence type="predicted"/>
<dbReference type="Gene3D" id="1.25.40.10">
    <property type="entry name" value="Tetratricopeptide repeat domain"/>
    <property type="match status" value="1"/>
</dbReference>
<evidence type="ECO:0000313" key="3">
    <source>
        <dbReference type="Proteomes" id="UP001303473"/>
    </source>
</evidence>
<protein>
    <submittedName>
        <fullName evidence="2">Uncharacterized protein</fullName>
    </submittedName>
</protein>
<feature type="region of interest" description="Disordered" evidence="1">
    <location>
        <begin position="380"/>
        <end position="411"/>
    </location>
</feature>
<organism evidence="2 3">
    <name type="scientific">Diplogelasinospora grovesii</name>
    <dbReference type="NCBI Taxonomy" id="303347"/>
    <lineage>
        <taxon>Eukaryota</taxon>
        <taxon>Fungi</taxon>
        <taxon>Dikarya</taxon>
        <taxon>Ascomycota</taxon>
        <taxon>Pezizomycotina</taxon>
        <taxon>Sordariomycetes</taxon>
        <taxon>Sordariomycetidae</taxon>
        <taxon>Sordariales</taxon>
        <taxon>Diplogelasinosporaceae</taxon>
        <taxon>Diplogelasinospora</taxon>
    </lineage>
</organism>
<dbReference type="SUPFAM" id="SSF81901">
    <property type="entry name" value="HCP-like"/>
    <property type="match status" value="1"/>
</dbReference>
<name>A0AAN6N668_9PEZI</name>
<reference evidence="3" key="1">
    <citation type="journal article" date="2023" name="Mol. Phylogenet. Evol.">
        <title>Genome-scale phylogeny and comparative genomics of the fungal order Sordariales.</title>
        <authorList>
            <person name="Hensen N."/>
            <person name="Bonometti L."/>
            <person name="Westerberg I."/>
            <person name="Brannstrom I.O."/>
            <person name="Guillou S."/>
            <person name="Cros-Aarteil S."/>
            <person name="Calhoun S."/>
            <person name="Haridas S."/>
            <person name="Kuo A."/>
            <person name="Mondo S."/>
            <person name="Pangilinan J."/>
            <person name="Riley R."/>
            <person name="LaButti K."/>
            <person name="Andreopoulos B."/>
            <person name="Lipzen A."/>
            <person name="Chen C."/>
            <person name="Yan M."/>
            <person name="Daum C."/>
            <person name="Ng V."/>
            <person name="Clum A."/>
            <person name="Steindorff A."/>
            <person name="Ohm R.A."/>
            <person name="Martin F."/>
            <person name="Silar P."/>
            <person name="Natvig D.O."/>
            <person name="Lalanne C."/>
            <person name="Gautier V."/>
            <person name="Ament-Velasquez S.L."/>
            <person name="Kruys A."/>
            <person name="Hutchinson M.I."/>
            <person name="Powell A.J."/>
            <person name="Barry K."/>
            <person name="Miller A.N."/>
            <person name="Grigoriev I.V."/>
            <person name="Debuchy R."/>
            <person name="Gladieux P."/>
            <person name="Hiltunen Thoren M."/>
            <person name="Johannesson H."/>
        </authorList>
    </citation>
    <scope>NUCLEOTIDE SEQUENCE [LARGE SCALE GENOMIC DNA]</scope>
    <source>
        <strain evidence="3">CBS 340.73</strain>
    </source>
</reference>
<sequence>MRSLSALAPGGRRLLRFVIFNDGPPSLAFQTGGSLACHNSQGSQQRRQYAYQMPSPTVRRQGRLERQGKSSLIFSDDDVPPVEFWKQRVPAMGPGDLTAETCFNAATQYCALATRVSSTWKGKLQRDHNIDLYTLHYTASLLMSGTPGPSWQLGLHMLGTALDLDYAPSTLTLIRLLSRSKSGSDVQSSKLFRDAERRFSALVKTGKDPDALTLQGLLTLRRKEAVGGDHNKRADAAALSCFDRAIEAAAKSGSTYAPLPDPNTTPQGDIRKDAASAPPGGEMQHTKREPKWTCEAACHLGRGRILSTKQDGHEAAEAAFKIAALELDMPEAYLELGKIILRTAGREKEGNEYLLKAAVSGNQEACLILAEAELQRSNEEGLSKTQKKHHQRLAAEWSDVGGDAGEAVGGN</sequence>
<accession>A0AAN6N668</accession>
<feature type="compositionally biased region" description="Gly residues" evidence="1">
    <location>
        <begin position="402"/>
        <end position="411"/>
    </location>
</feature>
<keyword evidence="3" id="KW-1185">Reference proteome</keyword>
<dbReference type="Proteomes" id="UP001303473">
    <property type="component" value="Unassembled WGS sequence"/>
</dbReference>
<gene>
    <name evidence="2" type="ORF">QBC46DRAFT_390014</name>
</gene>
<comment type="caution">
    <text evidence="2">The sequence shown here is derived from an EMBL/GenBank/DDBJ whole genome shotgun (WGS) entry which is preliminary data.</text>
</comment>
<evidence type="ECO:0000313" key="2">
    <source>
        <dbReference type="EMBL" id="KAK3938498.1"/>
    </source>
</evidence>
<evidence type="ECO:0000256" key="1">
    <source>
        <dbReference type="SAM" id="MobiDB-lite"/>
    </source>
</evidence>